<proteinExistence type="predicted"/>
<evidence type="ECO:0000256" key="2">
    <source>
        <dbReference type="ARBA" id="ARBA00022729"/>
    </source>
</evidence>
<dbReference type="InterPro" id="IPR027385">
    <property type="entry name" value="Beta-barrel_OMP"/>
</dbReference>
<name>A0P6B2_9PROT</name>
<organism evidence="5 6">
    <name type="scientific">Methylophilales bacterium HTCC2181</name>
    <dbReference type="NCBI Taxonomy" id="383631"/>
    <lineage>
        <taxon>Bacteria</taxon>
        <taxon>Pseudomonadati</taxon>
        <taxon>Pseudomonadota</taxon>
        <taxon>Betaproteobacteria</taxon>
        <taxon>Nitrosomonadales</taxon>
        <taxon>OM43 clade</taxon>
    </lineage>
</organism>
<dbReference type="InterPro" id="IPR011250">
    <property type="entry name" value="OMP/PagP_B-barrel"/>
</dbReference>
<evidence type="ECO:0000256" key="1">
    <source>
        <dbReference type="ARBA" id="ARBA00004442"/>
    </source>
</evidence>
<dbReference type="AlphaFoldDB" id="A0P6B2"/>
<protein>
    <recommendedName>
        <fullName evidence="4">Outer membrane protein beta-barrel domain-containing protein</fullName>
    </recommendedName>
</protein>
<dbReference type="SUPFAM" id="SSF56925">
    <property type="entry name" value="OMPA-like"/>
    <property type="match status" value="1"/>
</dbReference>
<sequence length="228" mass="24501">MKKILLALLCATSTTTFADSKVFEGLSIDLSAGYQKTERDAASTATVITNGVPVVSNIITSSNDDSNTNIILGAAYNFALNNNYLLGVGFDYDFADHNIGNPIIDNDPTDNGVNWELSSAMSLYLKPQLMITDKSQVYAKLAYIRADVDITEPGAATFVGSDGESIDGYSIGAGYANMIAGNVSLFVEANYFNYGEEDPRSNYTTYTVATPTDIDGYNAKIGIAYTFK</sequence>
<evidence type="ECO:0000259" key="4">
    <source>
        <dbReference type="Pfam" id="PF13505"/>
    </source>
</evidence>
<dbReference type="GO" id="GO:0009279">
    <property type="term" value="C:cell outer membrane"/>
    <property type="evidence" value="ECO:0007669"/>
    <property type="project" value="UniProtKB-SubCell"/>
</dbReference>
<keyword evidence="2 3" id="KW-0732">Signal</keyword>
<dbReference type="Pfam" id="PF13505">
    <property type="entry name" value="OMP_b-brl"/>
    <property type="match status" value="1"/>
</dbReference>
<comment type="subcellular location">
    <subcellularLocation>
        <location evidence="1">Cell outer membrane</location>
    </subcellularLocation>
</comment>
<feature type="signal peptide" evidence="3">
    <location>
        <begin position="1"/>
        <end position="18"/>
    </location>
</feature>
<evidence type="ECO:0000256" key="3">
    <source>
        <dbReference type="SAM" id="SignalP"/>
    </source>
</evidence>
<evidence type="ECO:0000313" key="6">
    <source>
        <dbReference type="Proteomes" id="UP000054262"/>
    </source>
</evidence>
<gene>
    <name evidence="5" type="ORF">MB2181_03325</name>
</gene>
<dbReference type="OrthoDB" id="8222426at2"/>
<evidence type="ECO:0000313" key="5">
    <source>
        <dbReference type="EMBL" id="EAV47072.1"/>
    </source>
</evidence>
<reference evidence="5 6" key="1">
    <citation type="submission" date="2006-11" db="EMBL/GenBank/DDBJ databases">
        <authorList>
            <person name="Giovannoni S."/>
            <person name="Vergin K."/>
            <person name="Ferriera S."/>
            <person name="Johnson J."/>
            <person name="Kravitz S."/>
            <person name="Beeson K."/>
            <person name="Sutton G."/>
            <person name="Rogers Y.-H."/>
            <person name="Friedman R."/>
            <person name="Frazier M."/>
            <person name="Venter J.C."/>
        </authorList>
    </citation>
    <scope>NUCLEOTIDE SEQUENCE [LARGE SCALE GENOMIC DNA]</scope>
    <source>
        <strain evidence="5 6">HTCC2181</strain>
    </source>
</reference>
<accession>A0P6B2</accession>
<feature type="chain" id="PRO_5002628928" description="Outer membrane protein beta-barrel domain-containing protein" evidence="3">
    <location>
        <begin position="19"/>
        <end position="228"/>
    </location>
</feature>
<dbReference type="Gene3D" id="2.40.160.20">
    <property type="match status" value="1"/>
</dbReference>
<dbReference type="Proteomes" id="UP000054262">
    <property type="component" value="Unassembled WGS sequence"/>
</dbReference>
<keyword evidence="6" id="KW-1185">Reference proteome</keyword>
<dbReference type="EMBL" id="AAUX01000001">
    <property type="protein sequence ID" value="EAV47072.1"/>
    <property type="molecule type" value="Genomic_DNA"/>
</dbReference>
<feature type="domain" description="Outer membrane protein beta-barrel" evidence="4">
    <location>
        <begin position="5"/>
        <end position="227"/>
    </location>
</feature>
<comment type="caution">
    <text evidence="5">The sequence shown here is derived from an EMBL/GenBank/DDBJ whole genome shotgun (WGS) entry which is preliminary data.</text>
</comment>